<keyword evidence="1" id="KW-0732">Signal</keyword>
<accession>A0A495IWR0</accession>
<feature type="chain" id="PRO_5019809504" description="Nucleic acid binding protein" evidence="1">
    <location>
        <begin position="20"/>
        <end position="121"/>
    </location>
</feature>
<dbReference type="EMBL" id="RBKU01000001">
    <property type="protein sequence ID" value="RKR81176.1"/>
    <property type="molecule type" value="Genomic_DNA"/>
</dbReference>
<feature type="signal peptide" evidence="1">
    <location>
        <begin position="1"/>
        <end position="19"/>
    </location>
</feature>
<dbReference type="AlphaFoldDB" id="A0A495IWR0"/>
<keyword evidence="3" id="KW-1185">Reference proteome</keyword>
<proteinExistence type="predicted"/>
<evidence type="ECO:0000313" key="2">
    <source>
        <dbReference type="EMBL" id="RKR81176.1"/>
    </source>
</evidence>
<dbReference type="OrthoDB" id="1524522at2"/>
<evidence type="ECO:0000256" key="1">
    <source>
        <dbReference type="SAM" id="SignalP"/>
    </source>
</evidence>
<evidence type="ECO:0008006" key="4">
    <source>
        <dbReference type="Google" id="ProtNLM"/>
    </source>
</evidence>
<evidence type="ECO:0000313" key="3">
    <source>
        <dbReference type="Proteomes" id="UP000268007"/>
    </source>
</evidence>
<gene>
    <name evidence="2" type="ORF">BDD43_1320</name>
</gene>
<sequence>MKKLAFILLIGFASVKTYAQTTIDAKDAAKHIGESVTINDKIYGGKFLAGPGLTLLDIGGAHPNETLVLLIKGDDRKKFTGNPEDTFKGKAVTVTGTIIDYKGKPEIVITETTQIKLNEAK</sequence>
<organism evidence="2 3">
    <name type="scientific">Mucilaginibacter gracilis</name>
    <dbReference type="NCBI Taxonomy" id="423350"/>
    <lineage>
        <taxon>Bacteria</taxon>
        <taxon>Pseudomonadati</taxon>
        <taxon>Bacteroidota</taxon>
        <taxon>Sphingobacteriia</taxon>
        <taxon>Sphingobacteriales</taxon>
        <taxon>Sphingobacteriaceae</taxon>
        <taxon>Mucilaginibacter</taxon>
    </lineage>
</organism>
<name>A0A495IWR0_9SPHI</name>
<dbReference type="Proteomes" id="UP000268007">
    <property type="component" value="Unassembled WGS sequence"/>
</dbReference>
<dbReference type="RefSeq" id="WP_121196899.1">
    <property type="nucleotide sequence ID" value="NZ_RBKU01000001.1"/>
</dbReference>
<protein>
    <recommendedName>
        <fullName evidence="4">Nucleic acid binding protein</fullName>
    </recommendedName>
</protein>
<reference evidence="2 3" key="1">
    <citation type="submission" date="2018-10" db="EMBL/GenBank/DDBJ databases">
        <title>Genomic Encyclopedia of Archaeal and Bacterial Type Strains, Phase II (KMG-II): from individual species to whole genera.</title>
        <authorList>
            <person name="Goeker M."/>
        </authorList>
    </citation>
    <scope>NUCLEOTIDE SEQUENCE [LARGE SCALE GENOMIC DNA]</scope>
    <source>
        <strain evidence="2 3">DSM 18602</strain>
    </source>
</reference>
<comment type="caution">
    <text evidence="2">The sequence shown here is derived from an EMBL/GenBank/DDBJ whole genome shotgun (WGS) entry which is preliminary data.</text>
</comment>